<dbReference type="PANTHER" id="PTHR39084">
    <property type="entry name" value="MEMBRANE PROTEIN-RELATED"/>
    <property type="match status" value="1"/>
</dbReference>
<feature type="transmembrane region" description="Helical" evidence="1">
    <location>
        <begin position="157"/>
        <end position="180"/>
    </location>
</feature>
<dbReference type="Pfam" id="PF02308">
    <property type="entry name" value="MgtC"/>
    <property type="match status" value="1"/>
</dbReference>
<dbReference type="InterPro" id="IPR025105">
    <property type="entry name" value="DUF4010"/>
</dbReference>
<dbReference type="Pfam" id="PF13194">
    <property type="entry name" value="DUF4010"/>
    <property type="match status" value="1"/>
</dbReference>
<dbReference type="EMBL" id="AP025637">
    <property type="protein sequence ID" value="BDG70629.1"/>
    <property type="molecule type" value="Genomic_DNA"/>
</dbReference>
<feature type="domain" description="DUF4010" evidence="3">
    <location>
        <begin position="192"/>
        <end position="398"/>
    </location>
</feature>
<proteinExistence type="predicted"/>
<keyword evidence="1" id="KW-0472">Membrane</keyword>
<feature type="transmembrane region" description="Helical" evidence="1">
    <location>
        <begin position="275"/>
        <end position="295"/>
    </location>
</feature>
<feature type="domain" description="MgtC/SapB/SrpB/YhiD N-terminal" evidence="2">
    <location>
        <begin position="15"/>
        <end position="143"/>
    </location>
</feature>
<evidence type="ECO:0000259" key="3">
    <source>
        <dbReference type="Pfam" id="PF13194"/>
    </source>
</evidence>
<feature type="transmembrane region" description="Helical" evidence="1">
    <location>
        <begin position="402"/>
        <end position="425"/>
    </location>
</feature>
<feature type="transmembrane region" description="Helical" evidence="1">
    <location>
        <begin position="187"/>
        <end position="205"/>
    </location>
</feature>
<dbReference type="Proteomes" id="UP000831327">
    <property type="component" value="Chromosome"/>
</dbReference>
<sequence>MTGADLHGEDLIRRLAVALAIGLLVGAERHWRERDEAAGRRTAGVRTFALVGLSGGVVAAVATPLGPIGGAVLLSAGLFALMAALLPFALREADAEGRFSATSQVAAIGTYALGALAVAGEAPAAGAAAVAMTAVLAARESLHGLMARITWVELRSAILLLSMTLVALPLVPDAPISWLAGVNPHQVWMLAILLAGVSFLGYLGVKLGGGHRGLLLAGAAGGLVSSTAVTLSNASAAAKGGPAAGLAAGSLVAGAVSCLRTAGLALLVAPATGRLLGPALVAAAAGMGVVALLLARRRASVADGPADPGNPFEIGAVLRMALLLAGVGAAAKFGAERLGGGAVLLIAAVTGLTDVDAITLSVPALAPATISEAVAAQAVAVAVASNIVAKAAYALALGSARHAQWVVLGSVAGLAPGAALLVAALR</sequence>
<protein>
    <submittedName>
        <fullName evidence="4">Membrane protein</fullName>
    </submittedName>
</protein>
<reference evidence="4 5" key="1">
    <citation type="journal article" date="2016" name="Microbes Environ.">
        <title>Phylogenetically diverse aerobic anoxygenic phototrophic bacteria isolated from epilithic biofilms in Tama river, Japan.</title>
        <authorList>
            <person name="Hirose S."/>
            <person name="Matsuura K."/>
            <person name="Haruta S."/>
        </authorList>
    </citation>
    <scope>NUCLEOTIDE SEQUENCE [LARGE SCALE GENOMIC DNA]</scope>
    <source>
        <strain evidence="4 5">S08</strain>
    </source>
</reference>
<evidence type="ECO:0000259" key="2">
    <source>
        <dbReference type="Pfam" id="PF02308"/>
    </source>
</evidence>
<name>A0ABN6NW28_9PROT</name>
<feature type="transmembrane region" description="Helical" evidence="1">
    <location>
        <begin position="211"/>
        <end position="231"/>
    </location>
</feature>
<accession>A0ABN6NW28</accession>
<dbReference type="RefSeq" id="WP_244457948.1">
    <property type="nucleotide sequence ID" value="NZ_AP025637.1"/>
</dbReference>
<feature type="transmembrane region" description="Helical" evidence="1">
    <location>
        <begin position="341"/>
        <end position="362"/>
    </location>
</feature>
<dbReference type="InterPro" id="IPR049177">
    <property type="entry name" value="MgtC_SapB_SrpB_YhiD_N"/>
</dbReference>
<evidence type="ECO:0000256" key="1">
    <source>
        <dbReference type="SAM" id="Phobius"/>
    </source>
</evidence>
<keyword evidence="1" id="KW-0812">Transmembrane</keyword>
<feature type="transmembrane region" description="Helical" evidence="1">
    <location>
        <begin position="374"/>
        <end position="396"/>
    </location>
</feature>
<feature type="transmembrane region" description="Helical" evidence="1">
    <location>
        <begin position="68"/>
        <end position="90"/>
    </location>
</feature>
<gene>
    <name evidence="4" type="ORF">Rmf_05580</name>
</gene>
<keyword evidence="1" id="KW-1133">Transmembrane helix</keyword>
<feature type="transmembrane region" description="Helical" evidence="1">
    <location>
        <begin position="243"/>
        <end position="269"/>
    </location>
</feature>
<dbReference type="PANTHER" id="PTHR39084:SF1">
    <property type="entry name" value="DUF4010 DOMAIN-CONTAINING PROTEIN"/>
    <property type="match status" value="1"/>
</dbReference>
<feature type="transmembrane region" description="Helical" evidence="1">
    <location>
        <begin position="43"/>
        <end position="62"/>
    </location>
</feature>
<feature type="transmembrane region" description="Helical" evidence="1">
    <location>
        <begin position="316"/>
        <end position="335"/>
    </location>
</feature>
<organism evidence="4 5">
    <name type="scientific">Roseomonas fluvialis</name>
    <dbReference type="NCBI Taxonomy" id="1750527"/>
    <lineage>
        <taxon>Bacteria</taxon>
        <taxon>Pseudomonadati</taxon>
        <taxon>Pseudomonadota</taxon>
        <taxon>Alphaproteobacteria</taxon>
        <taxon>Acetobacterales</taxon>
        <taxon>Roseomonadaceae</taxon>
        <taxon>Roseomonas</taxon>
    </lineage>
</organism>
<evidence type="ECO:0000313" key="5">
    <source>
        <dbReference type="Proteomes" id="UP000831327"/>
    </source>
</evidence>
<feature type="transmembrane region" description="Helical" evidence="1">
    <location>
        <begin position="12"/>
        <end position="31"/>
    </location>
</feature>
<evidence type="ECO:0000313" key="4">
    <source>
        <dbReference type="EMBL" id="BDG70629.1"/>
    </source>
</evidence>
<keyword evidence="5" id="KW-1185">Reference proteome</keyword>